<keyword evidence="9" id="KW-1185">Reference proteome</keyword>
<evidence type="ECO:0000256" key="3">
    <source>
        <dbReference type="ARBA" id="ARBA00022741"/>
    </source>
</evidence>
<dbReference type="EMBL" id="VCGU01000002">
    <property type="protein sequence ID" value="TRY79217.1"/>
    <property type="molecule type" value="Genomic_DNA"/>
</dbReference>
<feature type="region of interest" description="Disordered" evidence="6">
    <location>
        <begin position="1036"/>
        <end position="1101"/>
    </location>
</feature>
<feature type="compositionally biased region" description="Polar residues" evidence="6">
    <location>
        <begin position="808"/>
        <end position="818"/>
    </location>
</feature>
<feature type="region of interest" description="Disordered" evidence="6">
    <location>
        <begin position="479"/>
        <end position="585"/>
    </location>
</feature>
<dbReference type="Gene3D" id="1.10.510.10">
    <property type="entry name" value="Transferase(Phosphotransferase) domain 1"/>
    <property type="match status" value="1"/>
</dbReference>
<dbReference type="SMART" id="SM00220">
    <property type="entry name" value="S_TKc"/>
    <property type="match status" value="1"/>
</dbReference>
<dbReference type="Proteomes" id="UP000318571">
    <property type="component" value="Chromosome 6"/>
</dbReference>
<feature type="compositionally biased region" description="Basic and acidic residues" evidence="6">
    <location>
        <begin position="730"/>
        <end position="749"/>
    </location>
</feature>
<evidence type="ECO:0000256" key="4">
    <source>
        <dbReference type="ARBA" id="ARBA00022777"/>
    </source>
</evidence>
<protein>
    <recommendedName>
        <fullName evidence="7">Protein kinase domain-containing protein</fullName>
    </recommendedName>
</protein>
<accession>A0A553PNH5</accession>
<gene>
    <name evidence="8" type="ORF">TCAL_05887</name>
</gene>
<dbReference type="PANTHER" id="PTHR24342">
    <property type="entry name" value="SERINE/THREONINE-PROTEIN KINASE 17"/>
    <property type="match status" value="1"/>
</dbReference>
<proteinExistence type="predicted"/>
<evidence type="ECO:0000256" key="5">
    <source>
        <dbReference type="ARBA" id="ARBA00022840"/>
    </source>
</evidence>
<keyword evidence="5" id="KW-0067">ATP-binding</keyword>
<dbReference type="OMA" id="CEMENRA"/>
<organism evidence="8 9">
    <name type="scientific">Tigriopus californicus</name>
    <name type="common">Marine copepod</name>
    <dbReference type="NCBI Taxonomy" id="6832"/>
    <lineage>
        <taxon>Eukaryota</taxon>
        <taxon>Metazoa</taxon>
        <taxon>Ecdysozoa</taxon>
        <taxon>Arthropoda</taxon>
        <taxon>Crustacea</taxon>
        <taxon>Multicrustacea</taxon>
        <taxon>Hexanauplia</taxon>
        <taxon>Copepoda</taxon>
        <taxon>Harpacticoida</taxon>
        <taxon>Harpacticidae</taxon>
        <taxon>Tigriopus</taxon>
    </lineage>
</organism>
<keyword evidence="4" id="KW-0418">Kinase</keyword>
<feature type="compositionally biased region" description="Polar residues" evidence="6">
    <location>
        <begin position="529"/>
        <end position="544"/>
    </location>
</feature>
<dbReference type="PROSITE" id="PS00108">
    <property type="entry name" value="PROTEIN_KINASE_ST"/>
    <property type="match status" value="1"/>
</dbReference>
<dbReference type="STRING" id="6832.A0A553PNH5"/>
<feature type="domain" description="Protein kinase" evidence="7">
    <location>
        <begin position="2"/>
        <end position="260"/>
    </location>
</feature>
<dbReference type="AlphaFoldDB" id="A0A553PNH5"/>
<keyword evidence="2" id="KW-0808">Transferase</keyword>
<comment type="caution">
    <text evidence="8">The sequence shown here is derived from an EMBL/GenBank/DDBJ whole genome shotgun (WGS) entry which is preliminary data.</text>
</comment>
<dbReference type="Pfam" id="PF00069">
    <property type="entry name" value="Pkinase"/>
    <property type="match status" value="1"/>
</dbReference>
<evidence type="ECO:0000259" key="7">
    <source>
        <dbReference type="PROSITE" id="PS50011"/>
    </source>
</evidence>
<feature type="region of interest" description="Disordered" evidence="6">
    <location>
        <begin position="974"/>
        <end position="1001"/>
    </location>
</feature>
<dbReference type="InterPro" id="IPR000719">
    <property type="entry name" value="Prot_kinase_dom"/>
</dbReference>
<dbReference type="GO" id="GO:0005524">
    <property type="term" value="F:ATP binding"/>
    <property type="evidence" value="ECO:0007669"/>
    <property type="project" value="UniProtKB-KW"/>
</dbReference>
<keyword evidence="3" id="KW-0547">Nucleotide-binding</keyword>
<dbReference type="GO" id="GO:0004674">
    <property type="term" value="F:protein serine/threonine kinase activity"/>
    <property type="evidence" value="ECO:0007669"/>
    <property type="project" value="UniProtKB-KW"/>
</dbReference>
<feature type="compositionally biased region" description="Basic and acidic residues" evidence="6">
    <location>
        <begin position="1066"/>
        <end position="1076"/>
    </location>
</feature>
<dbReference type="PANTHER" id="PTHR24342:SF12">
    <property type="entry name" value="DEATH-ASSOCIATED PROTEIN KINASE RELATED"/>
    <property type="match status" value="1"/>
</dbReference>
<evidence type="ECO:0000313" key="9">
    <source>
        <dbReference type="Proteomes" id="UP000318571"/>
    </source>
</evidence>
<dbReference type="Gene3D" id="3.30.200.20">
    <property type="entry name" value="Phosphorylase Kinase, domain 1"/>
    <property type="match status" value="1"/>
</dbReference>
<feature type="compositionally biased region" description="Acidic residues" evidence="6">
    <location>
        <begin position="487"/>
        <end position="502"/>
    </location>
</feature>
<sequence length="1101" mass="122508">MPLGIVVHQRGLFATVRKCTHRETGIQYAAKFSSRIRCGVDCSMEVLHEIAMLYICNESNKIVHLKDVFQNRYEIILVLEYAPGGDFQSVLDEDMVPFEEDVQGFLKQIIEALKFIHDKDIAHLDIKPQNIVLMGQFPNCEIKLCDLEVARVIQKGESIREIIGTPDYVAPEILSLDSITLAADIWSLGVLAYVLLTGFSPFGGDSDQETLRNISNAQLDFPSELFEGVSDQAKDFISQCLKRKPSERPTIKECLQHQWLVEDEEPPSPSPLMLKIPTPDTFKTHHPSHSTSPQGSTHHLNSHATTGASRRSCQTCRDRVTERKRYLSKSREAIFEKVAQSNLKKSLSKSRERLCDMRLTLSKSREYLSDKAQDQKSISKSQEKLPNFKSLSKSQEVISNALGGAMKRMSNGAGAVSDISQALLSMDSGNGLDLLLLPGNQILSKNNGSLQLLPFTEQMLAKTDLETRTECPVEPIIIVNEPILEVHEEEEDEEEKEEEEPEDVKKEDTEEPKEDNKKEEGDERKEISQNEQSSTETGHETSTIGKDEQGSKDSMVFKEGIVSSENSTPSPTPGDGAKSVKNESARTNSIGVQVNIAPNETLDPHAVTRRAGFNHSSTLGARRAKAQPWRNELGKIKLHKKVSELIGTFDRSENNVDTLEELKLKRRGSLQIEGDINITGHEVADILAAERKLKLQRRKSTSAILNAPISDMTILNLNDILLDGPKETVTDKDAKDVKKTEEDVPKKDSTLNPTQTGGTPANVPQTTSTPLGTKAKNWDYFEIDHPKAISEKKLQQLKAKYLRRKTEASMSNSRTTSTIKEEDEKNAAGPEQKRPSEHRKVRPPPPPPPPPEVRLEAKPPPTRSNSVPIVQGINIQSVKSEGLQLSIDPLTSQCMDKEQETPQSIFLSVVTRKTSSDSNLDVAEAMSRKSSSGSIRRKTSNLENIEEHAIPDNHVLQVSIDPFTGRFETCEIEKRPGKPQVSVKLAKSTTEDDGFGSLPHSPIEQKLEQSLGESLTQSRLDDDGVFTSSEEVLNAIQRDEMTDSLPTTSSQPSGSTDSLSGLFFHQRLEKVQFHNDNDDDDDSDTTNPPHDPNNTDQHHNQ</sequence>
<feature type="compositionally biased region" description="Polar residues" evidence="6">
    <location>
        <begin position="289"/>
        <end position="315"/>
    </location>
</feature>
<dbReference type="InterPro" id="IPR011009">
    <property type="entry name" value="Kinase-like_dom_sf"/>
</dbReference>
<reference evidence="8 9" key="1">
    <citation type="journal article" date="2018" name="Nat. Ecol. Evol.">
        <title>Genomic signatures of mitonuclear coevolution across populations of Tigriopus californicus.</title>
        <authorList>
            <person name="Barreto F.S."/>
            <person name="Watson E.T."/>
            <person name="Lima T.G."/>
            <person name="Willett C.S."/>
            <person name="Edmands S."/>
            <person name="Li W."/>
            <person name="Burton R.S."/>
        </authorList>
    </citation>
    <scope>NUCLEOTIDE SEQUENCE [LARGE SCALE GENOMIC DNA]</scope>
    <source>
        <strain evidence="8 9">San Diego</strain>
    </source>
</reference>
<evidence type="ECO:0000256" key="1">
    <source>
        <dbReference type="ARBA" id="ARBA00022527"/>
    </source>
</evidence>
<dbReference type="InterPro" id="IPR008271">
    <property type="entry name" value="Ser/Thr_kinase_AS"/>
</dbReference>
<keyword evidence="1" id="KW-0723">Serine/threonine-protein kinase</keyword>
<dbReference type="SUPFAM" id="SSF56112">
    <property type="entry name" value="Protein kinase-like (PK-like)"/>
    <property type="match status" value="1"/>
</dbReference>
<dbReference type="GO" id="GO:0035556">
    <property type="term" value="P:intracellular signal transduction"/>
    <property type="evidence" value="ECO:0007669"/>
    <property type="project" value="TreeGrafter"/>
</dbReference>
<dbReference type="GO" id="GO:0005634">
    <property type="term" value="C:nucleus"/>
    <property type="evidence" value="ECO:0007669"/>
    <property type="project" value="TreeGrafter"/>
</dbReference>
<feature type="compositionally biased region" description="Pro residues" evidence="6">
    <location>
        <begin position="843"/>
        <end position="862"/>
    </location>
</feature>
<dbReference type="PROSITE" id="PS50011">
    <property type="entry name" value="PROTEIN_KINASE_DOM"/>
    <property type="match status" value="1"/>
</dbReference>
<feature type="region of interest" description="Disordered" evidence="6">
    <location>
        <begin position="802"/>
        <end position="868"/>
    </location>
</feature>
<evidence type="ECO:0000256" key="2">
    <source>
        <dbReference type="ARBA" id="ARBA00022679"/>
    </source>
</evidence>
<name>A0A553PNH5_TIGCA</name>
<feature type="region of interest" description="Disordered" evidence="6">
    <location>
        <begin position="730"/>
        <end position="771"/>
    </location>
</feature>
<feature type="region of interest" description="Disordered" evidence="6">
    <location>
        <begin position="912"/>
        <end position="938"/>
    </location>
</feature>
<feature type="compositionally biased region" description="Basic and acidic residues" evidence="6">
    <location>
        <begin position="819"/>
        <end position="835"/>
    </location>
</feature>
<evidence type="ECO:0000256" key="6">
    <source>
        <dbReference type="SAM" id="MobiDB-lite"/>
    </source>
</evidence>
<dbReference type="GO" id="GO:0043065">
    <property type="term" value="P:positive regulation of apoptotic process"/>
    <property type="evidence" value="ECO:0007669"/>
    <property type="project" value="TreeGrafter"/>
</dbReference>
<feature type="compositionally biased region" description="Polar residues" evidence="6">
    <location>
        <begin position="750"/>
        <end position="771"/>
    </location>
</feature>
<feature type="compositionally biased region" description="Basic and acidic residues" evidence="6">
    <location>
        <begin position="503"/>
        <end position="528"/>
    </location>
</feature>
<feature type="compositionally biased region" description="Polar residues" evidence="6">
    <location>
        <begin position="1044"/>
        <end position="1059"/>
    </location>
</feature>
<feature type="region of interest" description="Disordered" evidence="6">
    <location>
        <begin position="277"/>
        <end position="316"/>
    </location>
</feature>
<evidence type="ECO:0000313" key="8">
    <source>
        <dbReference type="EMBL" id="TRY79217.1"/>
    </source>
</evidence>
<feature type="compositionally biased region" description="Low complexity" evidence="6">
    <location>
        <begin position="1085"/>
        <end position="1095"/>
    </location>
</feature>